<organism evidence="1 2">
    <name type="scientific">Persea americana</name>
    <name type="common">Avocado</name>
    <dbReference type="NCBI Taxonomy" id="3435"/>
    <lineage>
        <taxon>Eukaryota</taxon>
        <taxon>Viridiplantae</taxon>
        <taxon>Streptophyta</taxon>
        <taxon>Embryophyta</taxon>
        <taxon>Tracheophyta</taxon>
        <taxon>Spermatophyta</taxon>
        <taxon>Magnoliopsida</taxon>
        <taxon>Magnoliidae</taxon>
        <taxon>Laurales</taxon>
        <taxon>Lauraceae</taxon>
        <taxon>Persea</taxon>
    </lineage>
</organism>
<accession>A0ACC2KXD3</accession>
<evidence type="ECO:0000313" key="2">
    <source>
        <dbReference type="Proteomes" id="UP001234297"/>
    </source>
</evidence>
<protein>
    <submittedName>
        <fullName evidence="1">Uncharacterized protein</fullName>
    </submittedName>
</protein>
<gene>
    <name evidence="1" type="ORF">MRB53_033969</name>
</gene>
<reference evidence="1 2" key="1">
    <citation type="journal article" date="2022" name="Hortic Res">
        <title>A haplotype resolved chromosomal level avocado genome allows analysis of novel avocado genes.</title>
        <authorList>
            <person name="Nath O."/>
            <person name="Fletcher S.J."/>
            <person name="Hayward A."/>
            <person name="Shaw L.M."/>
            <person name="Masouleh A.K."/>
            <person name="Furtado A."/>
            <person name="Henry R.J."/>
            <person name="Mitter N."/>
        </authorList>
    </citation>
    <scope>NUCLEOTIDE SEQUENCE [LARGE SCALE GENOMIC DNA]</scope>
    <source>
        <strain evidence="2">cv. Hass</strain>
    </source>
</reference>
<proteinExistence type="predicted"/>
<comment type="caution">
    <text evidence="1">The sequence shown here is derived from an EMBL/GenBank/DDBJ whole genome shotgun (WGS) entry which is preliminary data.</text>
</comment>
<dbReference type="Proteomes" id="UP001234297">
    <property type="component" value="Chromosome 11"/>
</dbReference>
<sequence>MEKREEEEECDNKTFKKTKPAKRNEEDITICEISKNRRVVVRSWKGMVMVDIREFYMKDGDLLPGKKGISLPLDQWNILRDHVGEIDKALAENP</sequence>
<name>A0ACC2KXD3_PERAE</name>
<keyword evidence="2" id="KW-1185">Reference proteome</keyword>
<dbReference type="EMBL" id="CM056819">
    <property type="protein sequence ID" value="KAJ8625439.1"/>
    <property type="molecule type" value="Genomic_DNA"/>
</dbReference>
<evidence type="ECO:0000313" key="1">
    <source>
        <dbReference type="EMBL" id="KAJ8625439.1"/>
    </source>
</evidence>